<name>A0A5J5HN66_9BACI</name>
<reference evidence="1 2" key="1">
    <citation type="submission" date="2019-09" db="EMBL/GenBank/DDBJ databases">
        <title>Whole genome sequences of isolates from the Mars Exploration Rovers.</title>
        <authorList>
            <person name="Seuylemezian A."/>
            <person name="Vaishampayan P."/>
        </authorList>
    </citation>
    <scope>NUCLEOTIDE SEQUENCE [LARGE SCALE GENOMIC DNA]</scope>
    <source>
        <strain evidence="1 2">MER_TA_151</strain>
    </source>
</reference>
<dbReference type="RefSeq" id="WP_150440684.1">
    <property type="nucleotide sequence ID" value="NZ_VYKL01000021.1"/>
</dbReference>
<sequence length="97" mass="10677">MFIQPVVDPLPPKKLKKAASAAFFVVSTNEAVDDIIDPARIGKVTYVWYALTAIGKNKLACYFEWGNVTWAKQFSLLVQALGLAEVQPLVLLKKGIV</sequence>
<organism evidence="1 2">
    <name type="scientific">Niallia endozanthoxylica</name>
    <dbReference type="NCBI Taxonomy" id="2036016"/>
    <lineage>
        <taxon>Bacteria</taxon>
        <taxon>Bacillati</taxon>
        <taxon>Bacillota</taxon>
        <taxon>Bacilli</taxon>
        <taxon>Bacillales</taxon>
        <taxon>Bacillaceae</taxon>
        <taxon>Niallia</taxon>
    </lineage>
</organism>
<evidence type="ECO:0000313" key="2">
    <source>
        <dbReference type="Proteomes" id="UP000326671"/>
    </source>
</evidence>
<keyword evidence="2" id="KW-1185">Reference proteome</keyword>
<protein>
    <submittedName>
        <fullName evidence="1">Uncharacterized protein</fullName>
    </submittedName>
</protein>
<proteinExistence type="predicted"/>
<comment type="caution">
    <text evidence="1">The sequence shown here is derived from an EMBL/GenBank/DDBJ whole genome shotgun (WGS) entry which is preliminary data.</text>
</comment>
<dbReference type="AlphaFoldDB" id="A0A5J5HN66"/>
<dbReference type="Proteomes" id="UP000326671">
    <property type="component" value="Unassembled WGS sequence"/>
</dbReference>
<accession>A0A5J5HN66</accession>
<evidence type="ECO:0000313" key="1">
    <source>
        <dbReference type="EMBL" id="KAA9022892.1"/>
    </source>
</evidence>
<gene>
    <name evidence="1" type="ORF">F4V44_14215</name>
</gene>
<dbReference type="EMBL" id="VYKL01000021">
    <property type="protein sequence ID" value="KAA9022892.1"/>
    <property type="molecule type" value="Genomic_DNA"/>
</dbReference>